<reference evidence="1 2" key="1">
    <citation type="submission" date="2017-02" db="EMBL/GenBank/DDBJ databases">
        <title>The new phylogeny of genus Mycobacterium.</title>
        <authorList>
            <person name="Tortoli E."/>
            <person name="Trovato A."/>
            <person name="Cirillo D.M."/>
        </authorList>
    </citation>
    <scope>NUCLEOTIDE SEQUENCE [LARGE SCALE GENOMIC DNA]</scope>
    <source>
        <strain evidence="1 2">CCUG 56329</strain>
    </source>
</reference>
<feature type="non-terminal residue" evidence="1">
    <location>
        <position position="1"/>
    </location>
</feature>
<proteinExistence type="predicted"/>
<dbReference type="Proteomes" id="UP000192847">
    <property type="component" value="Unassembled WGS sequence"/>
</dbReference>
<protein>
    <submittedName>
        <fullName evidence="1">Uncharacterized protein</fullName>
    </submittedName>
</protein>
<dbReference type="EMBL" id="MVIL01000181">
    <property type="protein sequence ID" value="ORB77384.1"/>
    <property type="molecule type" value="Genomic_DNA"/>
</dbReference>
<organism evidence="1 2">
    <name type="scientific">Mycobacterium timonense</name>
    <dbReference type="NCBI Taxonomy" id="701043"/>
    <lineage>
        <taxon>Bacteria</taxon>
        <taxon>Bacillati</taxon>
        <taxon>Actinomycetota</taxon>
        <taxon>Actinomycetes</taxon>
        <taxon>Mycobacteriales</taxon>
        <taxon>Mycobacteriaceae</taxon>
        <taxon>Mycobacterium</taxon>
        <taxon>Mycobacterium avium complex (MAC)</taxon>
    </lineage>
</organism>
<comment type="caution">
    <text evidence="1">The sequence shown here is derived from an EMBL/GenBank/DDBJ whole genome shotgun (WGS) entry which is preliminary data.</text>
</comment>
<keyword evidence="2" id="KW-1185">Reference proteome</keyword>
<gene>
    <name evidence="1" type="ORF">BST46_24810</name>
</gene>
<evidence type="ECO:0000313" key="1">
    <source>
        <dbReference type="EMBL" id="ORB77384.1"/>
    </source>
</evidence>
<sequence length="218" mass="23460">PPRPSAPGKDTTSPQRSGDFYLATSGDFLLATDGDFLMAMDNAWTGEASDRARDLDEALAQRRQSLRSAHSSVADTVRQANLLTQKAQGELAAVEQAWQRDKAAFAHISGTAEGRAALLRAAQSRINEASQVVRDAAAQFQLVAAQVHTATSSVTALDTYASTDASHIQNVSAEALGVRSIPPKTGDDWDHIEEILEHWNRTSNAGLPAMPDPWPPEF</sequence>
<accession>A0ABX3TEZ7</accession>
<name>A0ABX3TEZ7_9MYCO</name>
<evidence type="ECO:0000313" key="2">
    <source>
        <dbReference type="Proteomes" id="UP000192847"/>
    </source>
</evidence>